<comment type="caution">
    <text evidence="1">The sequence shown here is derived from an EMBL/GenBank/DDBJ whole genome shotgun (WGS) entry which is preliminary data.</text>
</comment>
<dbReference type="EMBL" id="JAWQCK010000007">
    <property type="protein sequence ID" value="MDW9209160.1"/>
    <property type="molecule type" value="Genomic_DNA"/>
</dbReference>
<organism evidence="1 2">
    <name type="scientific">Bacillus thuringiensis serovar toumanoffi</name>
    <dbReference type="NCBI Taxonomy" id="180862"/>
    <lineage>
        <taxon>Bacteria</taxon>
        <taxon>Bacillati</taxon>
        <taxon>Bacillota</taxon>
        <taxon>Bacilli</taxon>
        <taxon>Bacillales</taxon>
        <taxon>Bacillaceae</taxon>
        <taxon>Bacillus</taxon>
        <taxon>Bacillus cereus group</taxon>
    </lineage>
</organism>
<evidence type="ECO:0008006" key="3">
    <source>
        <dbReference type="Google" id="ProtNLM"/>
    </source>
</evidence>
<name>A0ABD5HW22_BACTU</name>
<reference evidence="1 2" key="1">
    <citation type="submission" date="2023-10" db="EMBL/GenBank/DDBJ databases">
        <title>Draft Genome Sequence of Bacillus thuringiensis serovar. toumanoffi 4059: Identification of a Novel Cry Protein Candidate.</title>
        <authorList>
            <person name="Murdoch R.W."/>
            <person name="Gemler B."/>
            <person name="Heater B.S."/>
        </authorList>
    </citation>
    <scope>NUCLEOTIDE SEQUENCE [LARGE SCALE GENOMIC DNA]</scope>
    <source>
        <strain evidence="1 2">4059</strain>
    </source>
</reference>
<evidence type="ECO:0000313" key="2">
    <source>
        <dbReference type="Proteomes" id="UP001272716"/>
    </source>
</evidence>
<dbReference type="AlphaFoldDB" id="A0ABD5HW22"/>
<sequence>MFMSSYCICKFVRWGNSVYSVDMKFLKRNDTKMKTSLMRGGSRLGRKSSS</sequence>
<protein>
    <recommendedName>
        <fullName evidence="3">Spermidine/putrescine ABC transporter ATP-binding protein</fullName>
    </recommendedName>
</protein>
<accession>A0ABD5HW22</accession>
<dbReference type="Proteomes" id="UP001272716">
    <property type="component" value="Unassembled WGS sequence"/>
</dbReference>
<gene>
    <name evidence="1" type="ORF">BTTOUR_10500</name>
</gene>
<evidence type="ECO:0000313" key="1">
    <source>
        <dbReference type="EMBL" id="MDW9209160.1"/>
    </source>
</evidence>
<proteinExistence type="predicted"/>